<dbReference type="EMBL" id="JRLX01000006">
    <property type="protein sequence ID" value="KGO87061.1"/>
    <property type="molecule type" value="Genomic_DNA"/>
</dbReference>
<dbReference type="InterPro" id="IPR028932">
    <property type="entry name" value="TerB-C"/>
</dbReference>
<proteinExistence type="predicted"/>
<name>A0A0A2M609_9FLAO</name>
<gene>
    <name evidence="2" type="ORF">Q765_07565</name>
</gene>
<dbReference type="eggNOG" id="ENOG502ZAHW">
    <property type="taxonomic scope" value="Bacteria"/>
</dbReference>
<feature type="domain" description="TerB-C" evidence="1">
    <location>
        <begin position="436"/>
        <end position="583"/>
    </location>
</feature>
<dbReference type="AlphaFoldDB" id="A0A0A2M609"/>
<evidence type="ECO:0000313" key="3">
    <source>
        <dbReference type="Proteomes" id="UP000030152"/>
    </source>
</evidence>
<evidence type="ECO:0000313" key="2">
    <source>
        <dbReference type="EMBL" id="KGO87061.1"/>
    </source>
</evidence>
<reference evidence="2 3" key="1">
    <citation type="submission" date="2013-09" db="EMBL/GenBank/DDBJ databases">
        <authorList>
            <person name="Zeng Z."/>
            <person name="Chen C."/>
        </authorList>
    </citation>
    <scope>NUCLEOTIDE SEQUENCE [LARGE SCALE GENOMIC DNA]</scope>
    <source>
        <strain evidence="2 3">WB 3.3-2</strain>
    </source>
</reference>
<evidence type="ECO:0000259" key="1">
    <source>
        <dbReference type="Pfam" id="PF15615"/>
    </source>
</evidence>
<dbReference type="RefSeq" id="WP_020212994.1">
    <property type="nucleotide sequence ID" value="NZ_JRLX01000006.1"/>
</dbReference>
<keyword evidence="3" id="KW-1185">Reference proteome</keyword>
<dbReference type="OrthoDB" id="1272986at2"/>
<comment type="caution">
    <text evidence="2">The sequence shown here is derived from an EMBL/GenBank/DDBJ whole genome shotgun (WGS) entry which is preliminary data.</text>
</comment>
<dbReference type="Proteomes" id="UP000030152">
    <property type="component" value="Unassembled WGS sequence"/>
</dbReference>
<dbReference type="Pfam" id="PF15615">
    <property type="entry name" value="TerB_C"/>
    <property type="match status" value="1"/>
</dbReference>
<protein>
    <recommendedName>
        <fullName evidence="1">TerB-C domain-containing protein</fullName>
    </recommendedName>
</protein>
<accession>A0A0A2M609</accession>
<organism evidence="2 3">
    <name type="scientific">Flavobacterium rivuli WB 3.3-2 = DSM 21788</name>
    <dbReference type="NCBI Taxonomy" id="1121895"/>
    <lineage>
        <taxon>Bacteria</taxon>
        <taxon>Pseudomonadati</taxon>
        <taxon>Bacteroidota</taxon>
        <taxon>Flavobacteriia</taxon>
        <taxon>Flavobacteriales</taxon>
        <taxon>Flavobacteriaceae</taxon>
        <taxon>Flavobacterium</taxon>
    </lineage>
</organism>
<dbReference type="STRING" id="1121895.GCA_000378485_01838"/>
<sequence>MDESIIDVTGQSFTLPQSNSASRRDVPYWGHEYVSSYAEINNAGKEQRTFYKTFRANFLGEIYMDIQGNSNYAFILLFDLLNDYENHKDAARLELQLKVLGTHYPKTKIYGIKFLIQKLNARGDNDAIERLRREENFYEGSYNEDYWKLGSKYKTKLNLGNDDVVLLNKLYNPDNNFFNIEFCGLEVLKLYLVAIKRLNEIYQKETSTLDAELIKIADIIAIQHFKFVKGSGNYKYSLETVVNEMHSNIFKHCENAVREYYGHKRKLNTDIAYTSIDINNEYHGKLIIRLQKALAIYAPTLSYPNRDAELELNAQNPARWKIKYDELTNVYKGDSKQFVSDFIILGNLNKRNPAVENIFYEASKFMAQYDKIASLRLYIYYLHYDLKSVKFDNKPLAKTIQKSLFTTNEQLHNFQIIVSEMVNDKELDKALNAIPKVYAAKRKKIQIDRDAIQQVHEKHSGTVELLNEYLKDEYEDETTAFKTEEINADEMVMEITSKTAGQEISVFNAGISLTQIQCEILELFVKANLTVYHHDIEIFARSKGVFKNQLIESLNEACYDTLDDVLIEEEDEYYTITENYYQTIVAK</sequence>